<evidence type="ECO:0000256" key="1">
    <source>
        <dbReference type="ARBA" id="ARBA00004123"/>
    </source>
</evidence>
<feature type="compositionally biased region" description="Polar residues" evidence="3">
    <location>
        <begin position="2352"/>
        <end position="2367"/>
    </location>
</feature>
<dbReference type="PANTHER" id="PTHR21583">
    <property type="entry name" value="ELYS PROTEIN"/>
    <property type="match status" value="1"/>
</dbReference>
<feature type="compositionally biased region" description="Polar residues" evidence="3">
    <location>
        <begin position="2112"/>
        <end position="2121"/>
    </location>
</feature>
<feature type="compositionally biased region" description="Acidic residues" evidence="3">
    <location>
        <begin position="1111"/>
        <end position="1122"/>
    </location>
</feature>
<feature type="region of interest" description="Disordered" evidence="3">
    <location>
        <begin position="1106"/>
        <end position="1130"/>
    </location>
</feature>
<feature type="compositionally biased region" description="Polar residues" evidence="3">
    <location>
        <begin position="1747"/>
        <end position="1757"/>
    </location>
</feature>
<feature type="compositionally biased region" description="Acidic residues" evidence="3">
    <location>
        <begin position="1687"/>
        <end position="1697"/>
    </location>
</feature>
<feature type="region of interest" description="Disordered" evidence="3">
    <location>
        <begin position="1317"/>
        <end position="1430"/>
    </location>
</feature>
<evidence type="ECO:0000313" key="6">
    <source>
        <dbReference type="EMBL" id="CAD7087440.1"/>
    </source>
</evidence>
<dbReference type="InterPro" id="IPR036322">
    <property type="entry name" value="WD40_repeat_dom_sf"/>
</dbReference>
<dbReference type="InterPro" id="IPR032040">
    <property type="entry name" value="ELYS-bb"/>
</dbReference>
<dbReference type="InterPro" id="IPR025151">
    <property type="entry name" value="ELYS_dom"/>
</dbReference>
<feature type="region of interest" description="Disordered" evidence="3">
    <location>
        <begin position="1920"/>
        <end position="2467"/>
    </location>
</feature>
<reference evidence="6 7" key="1">
    <citation type="submission" date="2020-11" db="EMBL/GenBank/DDBJ databases">
        <authorList>
            <person name="Wallbank WR R."/>
            <person name="Pardo Diaz C."/>
            <person name="Kozak K."/>
            <person name="Martin S."/>
            <person name="Jiggins C."/>
            <person name="Moest M."/>
            <person name="Warren A I."/>
            <person name="Generalovic N T."/>
            <person name="Byers J.R.P. K."/>
            <person name="Montejo-Kovacevich G."/>
            <person name="Yen C E."/>
        </authorList>
    </citation>
    <scope>NUCLEOTIDE SEQUENCE [LARGE SCALE GENOMIC DNA]</scope>
</reference>
<feature type="compositionally biased region" description="Polar residues" evidence="3">
    <location>
        <begin position="2200"/>
        <end position="2218"/>
    </location>
</feature>
<feature type="region of interest" description="Disordered" evidence="3">
    <location>
        <begin position="1278"/>
        <end position="1299"/>
    </location>
</feature>
<dbReference type="Pfam" id="PF13934">
    <property type="entry name" value="ELYS"/>
    <property type="match status" value="1"/>
</dbReference>
<feature type="compositionally biased region" description="Acidic residues" evidence="3">
    <location>
        <begin position="1653"/>
        <end position="1663"/>
    </location>
</feature>
<feature type="compositionally biased region" description="Basic and acidic residues" evidence="3">
    <location>
        <begin position="1595"/>
        <end position="1617"/>
    </location>
</feature>
<dbReference type="Proteomes" id="UP000594454">
    <property type="component" value="Chromosome 4"/>
</dbReference>
<feature type="compositionally biased region" description="Basic residues" evidence="3">
    <location>
        <begin position="2451"/>
        <end position="2467"/>
    </location>
</feature>
<gene>
    <name evidence="6" type="ORF">HERILL_LOCUS10148</name>
</gene>
<feature type="compositionally biased region" description="Basic and acidic residues" evidence="3">
    <location>
        <begin position="1674"/>
        <end position="1686"/>
    </location>
</feature>
<keyword evidence="2" id="KW-0539">Nucleus</keyword>
<feature type="compositionally biased region" description="Polar residues" evidence="3">
    <location>
        <begin position="2273"/>
        <end position="2291"/>
    </location>
</feature>
<feature type="compositionally biased region" description="Basic and acidic residues" evidence="3">
    <location>
        <begin position="1565"/>
        <end position="1578"/>
    </location>
</feature>
<name>A0A7R8YWK2_HERIL</name>
<feature type="compositionally biased region" description="Basic and acidic residues" evidence="3">
    <location>
        <begin position="1347"/>
        <end position="1388"/>
    </location>
</feature>
<evidence type="ECO:0000313" key="7">
    <source>
        <dbReference type="Proteomes" id="UP000594454"/>
    </source>
</evidence>
<feature type="region of interest" description="Disordered" evidence="3">
    <location>
        <begin position="1179"/>
        <end position="1213"/>
    </location>
</feature>
<feature type="compositionally biased region" description="Basic and acidic residues" evidence="3">
    <location>
        <begin position="1240"/>
        <end position="1254"/>
    </location>
</feature>
<feature type="compositionally biased region" description="Basic and acidic residues" evidence="3">
    <location>
        <begin position="1625"/>
        <end position="1644"/>
    </location>
</feature>
<dbReference type="PANTHER" id="PTHR21583:SF8">
    <property type="entry name" value="PROTEIN ELYS"/>
    <property type="match status" value="1"/>
</dbReference>
<dbReference type="Pfam" id="PF16687">
    <property type="entry name" value="ELYS-bb"/>
    <property type="match status" value="1"/>
</dbReference>
<dbReference type="SUPFAM" id="SSF50978">
    <property type="entry name" value="WD40 repeat-like"/>
    <property type="match status" value="1"/>
</dbReference>
<feature type="compositionally biased region" description="Low complexity" evidence="3">
    <location>
        <begin position="1758"/>
        <end position="1771"/>
    </location>
</feature>
<evidence type="ECO:0008006" key="8">
    <source>
        <dbReference type="Google" id="ProtNLM"/>
    </source>
</evidence>
<feature type="region of interest" description="Disordered" evidence="3">
    <location>
        <begin position="1231"/>
        <end position="1254"/>
    </location>
</feature>
<feature type="compositionally biased region" description="Basic and acidic residues" evidence="3">
    <location>
        <begin position="1929"/>
        <end position="1938"/>
    </location>
</feature>
<dbReference type="GO" id="GO:0005634">
    <property type="term" value="C:nucleus"/>
    <property type="evidence" value="ECO:0007669"/>
    <property type="project" value="UniProtKB-SubCell"/>
</dbReference>
<feature type="compositionally biased region" description="Polar residues" evidence="3">
    <location>
        <begin position="1803"/>
        <end position="1815"/>
    </location>
</feature>
<feature type="compositionally biased region" description="Low complexity" evidence="3">
    <location>
        <begin position="1992"/>
        <end position="2010"/>
    </location>
</feature>
<protein>
    <recommendedName>
        <fullName evidence="8">Protein ELYS</fullName>
    </recommendedName>
</protein>
<organism evidence="6 7">
    <name type="scientific">Hermetia illucens</name>
    <name type="common">Black soldier fly</name>
    <dbReference type="NCBI Taxonomy" id="343691"/>
    <lineage>
        <taxon>Eukaryota</taxon>
        <taxon>Metazoa</taxon>
        <taxon>Ecdysozoa</taxon>
        <taxon>Arthropoda</taxon>
        <taxon>Hexapoda</taxon>
        <taxon>Insecta</taxon>
        <taxon>Pterygota</taxon>
        <taxon>Neoptera</taxon>
        <taxon>Endopterygota</taxon>
        <taxon>Diptera</taxon>
        <taxon>Brachycera</taxon>
        <taxon>Stratiomyomorpha</taxon>
        <taxon>Stratiomyidae</taxon>
        <taxon>Hermetiinae</taxon>
        <taxon>Hermetia</taxon>
    </lineage>
</organism>
<evidence type="ECO:0000256" key="3">
    <source>
        <dbReference type="SAM" id="MobiDB-lite"/>
    </source>
</evidence>
<feature type="compositionally biased region" description="Basic and acidic residues" evidence="3">
    <location>
        <begin position="2337"/>
        <end position="2349"/>
    </location>
</feature>
<evidence type="ECO:0000259" key="4">
    <source>
        <dbReference type="Pfam" id="PF13934"/>
    </source>
</evidence>
<accession>A0A7R8YWK2</accession>
<comment type="subcellular location">
    <subcellularLocation>
        <location evidence="1">Nucleus</location>
    </subcellularLocation>
</comment>
<keyword evidence="7" id="KW-1185">Reference proteome</keyword>
<dbReference type="InParanoid" id="A0A7R8YWK2"/>
<sequence length="2467" mass="276205">MRATKNELVLRRTTKFSKADINSSSVFTEISENSDSIGGVIRKGQLGWLARGPLLEVFSLRNGNKISSYRFDITTSFQRCFITCVSEIEATNLNYCLLAVGVQFGDDPGGMVSIYSVQESKVLRSIETAEKITCCHLINANVAERTGVLEMYQGCLAIGTDVGKIILLDLNLRKCEQTLVEMRTSDDDFYLVPCHVVLSTMDADHIRQHFRHSRRENVGFGIQLESVDNPGLVLSLQCLDPLLSIAVGLEDGRLILYDLTDLQAFHLAYPPEDIAPLVKLSYVEPPDDPRACIYIWAFHENRSSSIAVMHSVMYDRKVTDEDDDDGFYVFEGFQSCSVRLTLPMFERDSIPVSCQSVKISPSHDSEETISLCLLAWKSRKTSEILIFDINQWYKEQMPHIGDWRDNLSYLASFPLKECDLLDVWLDGRTVAPFNSIQRPEEHFFPISLSFDCTVFRDKESMKFHWPGLQNRALSMLNMAGPSALLEPSVYYHEAVKASLISLNTSDYSFSSTTSLNTQREILLSVALEYNCFGLLRECAKCWADGSHLGKKPEESLSLSTLTTWIWKRAENIKDRCNILCVPLFDHSGLRIDQRSQIELSYCSRQLKLLADLMHIIITKCSEYIPEEVSTRLSTQYNSIKMASEYQEVLQWFLNVGLLPEAATDYKRASSYLDNPYDTRSPLVPYPYKALRNYYMSQRMKFKKINSGLLSPRTQSCRILYIDSFIEHECNSNALREHWLESGGNGLYPPSSLQAMLRVMLIPDVPIESKYILFVYFFLDLNMSLEDDRYAEIVQNFMKFPSVFKISSSTVKTVQAFWNLDHGQFEASLEDIISPFLHDRKLRQWQKELLIEALLVHHSSKLALRALQAPGPPISSLLELKTLLANDMVAEAFHLQRSKNDADLFRHFLTGCLYLGKLAALLDLALTEDEERILQQFLRDSKSAKTENLHFVHLLQRSKYIEAIQQLDELSSNRHSQHSVDLETPNLVLAAYNTTMTPATKQLSEVYYGIRNRLKAKEPEAQILDTLSSQLLKNNANDLIGGVYHSSIMSVDEATNYWDEEIQRERKRLLYPNNVPFIRRPQLEAFTGYQGDSNICYPETYKGVQKRRLDSSDEVETQIDQDPMENPKKRQRINDSLSGIKTAQPLNASLLTKFKNRQSHRFSVGEENVLSTVNQTRYEKDPSVTSLNTPLVRSSRPTMDSRDDSMSEASELSRTYRVGTPQSILKVRTTASASVTSPLRKAVESTPRRSVSPKDLDANTYMDEEKSIRFDLPSANVTETSSLQTSHDSLEMSQRVPSTSIASAAVDEKGFDEKVRRLEGPSARKGLRSSDASLMSTSGDEEFFSPQHSRDNSIKKEERKKDIDNSESESEKDVEIIVRQIPKGEDHSQSKATTPLGPKPRKPLERSTRSRSKTPDIQNSPVRKSARILDRTKSEITETREMQTVTETIRQTGSKPLSRLVLELNAKKLSSLNPTESSLKPLDKGLVLAQSTQLHEEKITVTKTWSTAEEKSSTIDNDYLTEVSIPSASFHVNETRETIYDSSEMVDEPYSNLSTTVGMSSFELTMEEKGPPSEMDTSKTFKGIGGRRSYKTSIRHTLERNQEKSQESIVSEHTKPLEEDSNEQVSEEHQQNPELRKAESEERNKSSSNVTQMEIDDVDDEEERELVVTLETEVEGVKEKQDEREEKSDVDEGDEDQIGMDNEAKTENEDADMESEEHVVVEDEGEEEASEEDEESDGNESKSDDVISISSGNESGQNSAATATSSESRSNTPRGDESEESAASEGDSSYDGKLLYGDLEFERPSSNAESISSTETEPFLPAPSDSELNVQIQKVENTTKSVVIESKSIETVITKETSTVTFTDSSIDNAPPPGMALNVLTGEYENIVDDEEVAEQQDTEDQESQKVETITTAVKTNVEAAGHVDASVKYSKDTAKNEAETISAPEVVDKASSGATTSEPVSASDKLRAKNVSNVETENPPKEYIAVQPEPTPSTSKQKSLSKTSTPSPLKSTEDSQRNVRADGAVQVGRDIQEEDENNAKTPVKTVVEIDSTTDSGRILRSARRRSTSIDNTTEPVIDSPSVAKRILRAKSVPRTESADTPTNTKLRRRSNSTDNPSTPTRILTRRKSTLLDKIEEDSVLDSPRRSTRKRVPAETDLEELPQTPTSMVKRTRKTSNSSADTPSRATTPRSTARKGVLAEDNSQTPQRITRRSSISNDTPKAETKDKKVKSRAKKSNTPEVGHDTTESDESEALEGDSGDLTKVKGSGVRKLFSKSSTSKGDSMETSEIESSPETREDSAYQASRRLTRHQQSVMEKSAAVTKKLEAVPKKVTRRQGSKLEESPTKKEDISETESIISARSKYSTGSGENRRVTRSSALKADVDDDAASVASSTRSGRSTKGNKKAKPTSTKDVNLGTIAEEDQENVKKTYSNDDSDDDAVSTLSAGSKDPSKKKSRGRKTQKSKLKK</sequence>
<feature type="compositionally biased region" description="Acidic residues" evidence="3">
    <location>
        <begin position="2246"/>
        <end position="2257"/>
    </location>
</feature>
<feature type="domain" description="ELYS beta-propeller" evidence="5">
    <location>
        <begin position="43"/>
        <end position="457"/>
    </location>
</feature>
<dbReference type="OMA" id="EYIATEQ"/>
<feature type="domain" description="ELYS-like" evidence="4">
    <location>
        <begin position="719"/>
        <end position="939"/>
    </location>
</feature>
<evidence type="ECO:0000259" key="5">
    <source>
        <dbReference type="Pfam" id="PF16687"/>
    </source>
</evidence>
<feature type="compositionally biased region" description="Polar residues" evidence="3">
    <location>
        <begin position="1182"/>
        <end position="1197"/>
    </location>
</feature>
<dbReference type="OrthoDB" id="6513151at2759"/>
<feature type="compositionally biased region" description="Acidic residues" evidence="3">
    <location>
        <begin position="1721"/>
        <end position="1737"/>
    </location>
</feature>
<dbReference type="EMBL" id="LR899012">
    <property type="protein sequence ID" value="CAD7087440.1"/>
    <property type="molecule type" value="Genomic_DNA"/>
</dbReference>
<dbReference type="InterPro" id="IPR052620">
    <property type="entry name" value="ELYS/MEL-28_NucAsmblyFactor"/>
</dbReference>
<evidence type="ECO:0000256" key="2">
    <source>
        <dbReference type="ARBA" id="ARBA00023242"/>
    </source>
</evidence>
<feature type="compositionally biased region" description="Basic and acidic residues" evidence="3">
    <location>
        <begin position="2011"/>
        <end position="2020"/>
    </location>
</feature>
<proteinExistence type="predicted"/>
<feature type="compositionally biased region" description="Polar residues" evidence="3">
    <location>
        <begin position="2162"/>
        <end position="2190"/>
    </location>
</feature>
<feature type="region of interest" description="Disordered" evidence="3">
    <location>
        <begin position="1565"/>
        <end position="1825"/>
    </location>
</feature>